<evidence type="ECO:0000313" key="11">
    <source>
        <dbReference type="Proteomes" id="UP001600888"/>
    </source>
</evidence>
<proteinExistence type="inferred from homology"/>
<dbReference type="PRINTS" id="PR00465">
    <property type="entry name" value="EP450IV"/>
</dbReference>
<keyword evidence="5 7" id="KW-0408">Iron</keyword>
<dbReference type="PRINTS" id="PR00385">
    <property type="entry name" value="P450"/>
</dbReference>
<dbReference type="InterPro" id="IPR050121">
    <property type="entry name" value="Cytochrome_P450_monoxygenase"/>
</dbReference>
<comment type="caution">
    <text evidence="10">The sequence shown here is derived from an EMBL/GenBank/DDBJ whole genome shotgun (WGS) entry which is preliminary data.</text>
</comment>
<dbReference type="PANTHER" id="PTHR24305">
    <property type="entry name" value="CYTOCHROME P450"/>
    <property type="match status" value="1"/>
</dbReference>
<evidence type="ECO:0000256" key="7">
    <source>
        <dbReference type="RuleBase" id="RU000461"/>
    </source>
</evidence>
<evidence type="ECO:0000256" key="4">
    <source>
        <dbReference type="ARBA" id="ARBA00022723"/>
    </source>
</evidence>
<evidence type="ECO:0000256" key="5">
    <source>
        <dbReference type="ARBA" id="ARBA00023004"/>
    </source>
</evidence>
<keyword evidence="9" id="KW-1133">Transmembrane helix</keyword>
<evidence type="ECO:0000256" key="6">
    <source>
        <dbReference type="ARBA" id="ARBA00023033"/>
    </source>
</evidence>
<dbReference type="Proteomes" id="UP001600888">
    <property type="component" value="Unassembled WGS sequence"/>
</dbReference>
<keyword evidence="9" id="KW-0812">Transmembrane</keyword>
<dbReference type="Pfam" id="PF00067">
    <property type="entry name" value="p450"/>
    <property type="match status" value="2"/>
</dbReference>
<feature type="transmembrane region" description="Helical" evidence="9">
    <location>
        <begin position="6"/>
        <end position="30"/>
    </location>
</feature>
<keyword evidence="7" id="KW-0560">Oxidoreductase</keyword>
<evidence type="ECO:0000256" key="8">
    <source>
        <dbReference type="SAM" id="MobiDB-lite"/>
    </source>
</evidence>
<keyword evidence="4 7" id="KW-0479">Metal-binding</keyword>
<evidence type="ECO:0000256" key="9">
    <source>
        <dbReference type="SAM" id="Phobius"/>
    </source>
</evidence>
<dbReference type="EMBL" id="JBAWTH010000062">
    <property type="protein sequence ID" value="KAL2280871.1"/>
    <property type="molecule type" value="Genomic_DNA"/>
</dbReference>
<dbReference type="InterPro" id="IPR001128">
    <property type="entry name" value="Cyt_P450"/>
</dbReference>
<name>A0ABR4EF14_9PEZI</name>
<evidence type="ECO:0000256" key="1">
    <source>
        <dbReference type="ARBA" id="ARBA00001971"/>
    </source>
</evidence>
<dbReference type="PROSITE" id="PS00086">
    <property type="entry name" value="CYTOCHROME_P450"/>
    <property type="match status" value="1"/>
</dbReference>
<protein>
    <recommendedName>
        <fullName evidence="12">Cytochrome P450</fullName>
    </recommendedName>
</protein>
<sequence length="592" mass="66955">MASLLFVPPIGGLPLWLVVAAVAGLALYYIRLALLPKPIPGIPCNNGAEKSIFGDMLDFARHVATTGEPMDWFRRQTEKHRTPLLQVFPRPFGKPFVLLSDFGEVQAMMLSRKNVFDRSSLFRDILGGAGEHHHILKKSGKEWQSQRSLLADLMVPAFLHNVAAPHIYTAVHNIIDLWEAKTRIAEGRPFRIDLDVDYLALDAVLAFTYGDSYPERAVVSQIDGLEAFSDKDILTLRKKAQKLGDDAPMDFPPAPIHEDMTAILTMVHMAETLQSSVFPTFTWWWLSKTSKIRNAWARRDGLVASQIGKAVDRLHENGEDDTWLRNAVDLIVNRVRSFAKREGREPSYINPMTLEEVFGFTMAGQESSSSTLIWALKYLTNHQDVQKKLRSVLHASHKQAFAEKREPSVSEITHTQIPYLDAVMNECLRLGTPIPFLARDAEVDTEILGVHIPKGTTIFAHTLGPSLMTPTLDIDPKLRYQTPQGSRTGEWDDEDKPRFRPERWLVESRDPKTGETTVAYNPNAGPFLAFGIGQRACFGRRMGLFEFRNSLTLLIWHFEFMPVPEALASYDARDGLTRRPKAPFVRTRRVVY</sequence>
<dbReference type="InterPro" id="IPR036396">
    <property type="entry name" value="Cyt_P450_sf"/>
</dbReference>
<accession>A0ABR4EF14</accession>
<keyword evidence="11" id="KW-1185">Reference proteome</keyword>
<keyword evidence="3 7" id="KW-0349">Heme</keyword>
<keyword evidence="6 7" id="KW-0503">Monooxygenase</keyword>
<dbReference type="InterPro" id="IPR017972">
    <property type="entry name" value="Cyt_P450_CS"/>
</dbReference>
<evidence type="ECO:0000256" key="3">
    <source>
        <dbReference type="ARBA" id="ARBA00022617"/>
    </source>
</evidence>
<dbReference type="InterPro" id="IPR002403">
    <property type="entry name" value="Cyt_P450_E_grp-IV"/>
</dbReference>
<feature type="region of interest" description="Disordered" evidence="8">
    <location>
        <begin position="475"/>
        <end position="496"/>
    </location>
</feature>
<evidence type="ECO:0000256" key="2">
    <source>
        <dbReference type="ARBA" id="ARBA00010617"/>
    </source>
</evidence>
<reference evidence="10 11" key="1">
    <citation type="submission" date="2024-03" db="EMBL/GenBank/DDBJ databases">
        <title>A high-quality draft genome sequence of Diaporthe vaccinii, a causative agent of upright dieback and viscid rot disease in cranberry plants.</title>
        <authorList>
            <person name="Sarrasin M."/>
            <person name="Lang B.F."/>
            <person name="Burger G."/>
        </authorList>
    </citation>
    <scope>NUCLEOTIDE SEQUENCE [LARGE SCALE GENOMIC DNA]</scope>
    <source>
        <strain evidence="10 11">IS7</strain>
    </source>
</reference>
<evidence type="ECO:0000313" key="10">
    <source>
        <dbReference type="EMBL" id="KAL2280871.1"/>
    </source>
</evidence>
<evidence type="ECO:0008006" key="12">
    <source>
        <dbReference type="Google" id="ProtNLM"/>
    </source>
</evidence>
<gene>
    <name evidence="10" type="ORF">FJTKL_12183</name>
</gene>
<dbReference type="Gene3D" id="1.10.630.10">
    <property type="entry name" value="Cytochrome P450"/>
    <property type="match status" value="1"/>
</dbReference>
<keyword evidence="9" id="KW-0472">Membrane</keyword>
<comment type="similarity">
    <text evidence="2 7">Belongs to the cytochrome P450 family.</text>
</comment>
<dbReference type="PANTHER" id="PTHR24305:SF232">
    <property type="entry name" value="P450, PUTATIVE (EUROFUNG)-RELATED"/>
    <property type="match status" value="1"/>
</dbReference>
<organism evidence="10 11">
    <name type="scientific">Diaporthe vaccinii</name>
    <dbReference type="NCBI Taxonomy" id="105482"/>
    <lineage>
        <taxon>Eukaryota</taxon>
        <taxon>Fungi</taxon>
        <taxon>Dikarya</taxon>
        <taxon>Ascomycota</taxon>
        <taxon>Pezizomycotina</taxon>
        <taxon>Sordariomycetes</taxon>
        <taxon>Sordariomycetidae</taxon>
        <taxon>Diaporthales</taxon>
        <taxon>Diaporthaceae</taxon>
        <taxon>Diaporthe</taxon>
        <taxon>Diaporthe eres species complex</taxon>
    </lineage>
</organism>
<dbReference type="SUPFAM" id="SSF48264">
    <property type="entry name" value="Cytochrome P450"/>
    <property type="match status" value="1"/>
</dbReference>
<comment type="cofactor">
    <cofactor evidence="1">
        <name>heme</name>
        <dbReference type="ChEBI" id="CHEBI:30413"/>
    </cofactor>
</comment>